<organism evidence="1 2">
    <name type="scientific">Orbilia oligospora</name>
    <name type="common">Nematode-trapping fungus</name>
    <name type="synonym">Arthrobotrys oligospora</name>
    <dbReference type="NCBI Taxonomy" id="2813651"/>
    <lineage>
        <taxon>Eukaryota</taxon>
        <taxon>Fungi</taxon>
        <taxon>Dikarya</taxon>
        <taxon>Ascomycota</taxon>
        <taxon>Pezizomycotina</taxon>
        <taxon>Orbiliomycetes</taxon>
        <taxon>Orbiliales</taxon>
        <taxon>Orbiliaceae</taxon>
        <taxon>Orbilia</taxon>
    </lineage>
</organism>
<evidence type="ECO:0000313" key="1">
    <source>
        <dbReference type="EMBL" id="TGJ62717.1"/>
    </source>
</evidence>
<dbReference type="Proteomes" id="UP000297595">
    <property type="component" value="Unassembled WGS sequence"/>
</dbReference>
<reference evidence="1 2" key="1">
    <citation type="submission" date="2019-03" db="EMBL/GenBank/DDBJ databases">
        <title>Nematode-trapping fungi genome.</title>
        <authorList>
            <person name="Vidal-Diez De Ulzurrun G."/>
        </authorList>
    </citation>
    <scope>NUCLEOTIDE SEQUENCE [LARGE SCALE GENOMIC DNA]</scope>
    <source>
        <strain evidence="1 2">TWF154</strain>
    </source>
</reference>
<gene>
    <name evidence="1" type="ORF">EYR41_011905</name>
</gene>
<dbReference type="EMBL" id="SOZJ01000009">
    <property type="protein sequence ID" value="TGJ62717.1"/>
    <property type="molecule type" value="Genomic_DNA"/>
</dbReference>
<protein>
    <submittedName>
        <fullName evidence="1">Uncharacterized protein</fullName>
    </submittedName>
</protein>
<comment type="caution">
    <text evidence="1">The sequence shown here is derived from an EMBL/GenBank/DDBJ whole genome shotgun (WGS) entry which is preliminary data.</text>
</comment>
<sequence length="69" mass="7824">MQHDGTHGTNNIPLSSLIFKTIDIYYISSQVERCPQFGGYDTAVYSRSLLEFKALLGHMHGALKFEFLD</sequence>
<evidence type="ECO:0000313" key="2">
    <source>
        <dbReference type="Proteomes" id="UP000297595"/>
    </source>
</evidence>
<name>A0A8H2HMF0_ORBOL</name>
<accession>A0A8H2HMF0</accession>
<proteinExistence type="predicted"/>
<dbReference type="AlphaFoldDB" id="A0A8H2HMF0"/>